<comment type="caution">
    <text evidence="2">The sequence shown here is derived from an EMBL/GenBank/DDBJ whole genome shotgun (WGS) entry which is preliminary data.</text>
</comment>
<evidence type="ECO:0000256" key="1">
    <source>
        <dbReference type="SAM" id="MobiDB-lite"/>
    </source>
</evidence>
<feature type="region of interest" description="Disordered" evidence="1">
    <location>
        <begin position="252"/>
        <end position="286"/>
    </location>
</feature>
<dbReference type="Proteomes" id="UP001231189">
    <property type="component" value="Unassembled WGS sequence"/>
</dbReference>
<sequence length="286" mass="31586">MAEETPVTYEELTGELKKKYDEVKSALEADLIGSYGIGTNVVKLGYHPGEGSDEGGCSHSKGEEEADCFAWDYTEMPGWTGASSSIDSPKKGFRPFQQRARQMKAEILEEVKKEIEKMLAPDSSAMQSSPSSPSSWRYSPALRHRCPSVGWSFLLLLVIIVPAVRPVRPLEDILRRRNHLPPPHPPLPRHPRRPRCPPTCGSASSPELGGGKPSPFRSFSFSLSDGMGFAPERGLSSSLLFGADWMERLEAEEEEEDIATEEEGFLVSTAKTEEGDEEDWSVGMVK</sequence>
<organism evidence="2 3">
    <name type="scientific">Lolium multiflorum</name>
    <name type="common">Italian ryegrass</name>
    <name type="synonym">Lolium perenne subsp. multiflorum</name>
    <dbReference type="NCBI Taxonomy" id="4521"/>
    <lineage>
        <taxon>Eukaryota</taxon>
        <taxon>Viridiplantae</taxon>
        <taxon>Streptophyta</taxon>
        <taxon>Embryophyta</taxon>
        <taxon>Tracheophyta</taxon>
        <taxon>Spermatophyta</taxon>
        <taxon>Magnoliopsida</taxon>
        <taxon>Liliopsida</taxon>
        <taxon>Poales</taxon>
        <taxon>Poaceae</taxon>
        <taxon>BOP clade</taxon>
        <taxon>Pooideae</taxon>
        <taxon>Poodae</taxon>
        <taxon>Poeae</taxon>
        <taxon>Poeae Chloroplast Group 2 (Poeae type)</taxon>
        <taxon>Loliodinae</taxon>
        <taxon>Loliinae</taxon>
        <taxon>Lolium</taxon>
    </lineage>
</organism>
<evidence type="ECO:0000313" key="3">
    <source>
        <dbReference type="Proteomes" id="UP001231189"/>
    </source>
</evidence>
<gene>
    <name evidence="2" type="ORF">QYE76_051646</name>
</gene>
<name>A0AAD8WI36_LOLMU</name>
<keyword evidence="3" id="KW-1185">Reference proteome</keyword>
<proteinExistence type="predicted"/>
<accession>A0AAD8WI36</accession>
<reference evidence="2" key="1">
    <citation type="submission" date="2023-07" db="EMBL/GenBank/DDBJ databases">
        <title>A chromosome-level genome assembly of Lolium multiflorum.</title>
        <authorList>
            <person name="Chen Y."/>
            <person name="Copetti D."/>
            <person name="Kolliker R."/>
            <person name="Studer B."/>
        </authorList>
    </citation>
    <scope>NUCLEOTIDE SEQUENCE</scope>
    <source>
        <strain evidence="2">02402/16</strain>
        <tissue evidence="2">Leaf</tissue>
    </source>
</reference>
<protein>
    <submittedName>
        <fullName evidence="2">Uncharacterized protein</fullName>
    </submittedName>
</protein>
<evidence type="ECO:0000313" key="2">
    <source>
        <dbReference type="EMBL" id="KAK1663487.1"/>
    </source>
</evidence>
<feature type="compositionally biased region" description="Acidic residues" evidence="1">
    <location>
        <begin position="252"/>
        <end position="264"/>
    </location>
</feature>
<dbReference type="EMBL" id="JAUUTY010000003">
    <property type="protein sequence ID" value="KAK1663487.1"/>
    <property type="molecule type" value="Genomic_DNA"/>
</dbReference>
<feature type="region of interest" description="Disordered" evidence="1">
    <location>
        <begin position="176"/>
        <end position="213"/>
    </location>
</feature>
<dbReference type="AlphaFoldDB" id="A0AAD8WI36"/>